<dbReference type="Pfam" id="PF01894">
    <property type="entry name" value="YjbQ"/>
    <property type="match status" value="1"/>
</dbReference>
<gene>
    <name evidence="3" type="ORF">ENT60_01170</name>
    <name evidence="2" type="ORF">ENU28_02390</name>
</gene>
<comment type="caution">
    <text evidence="3">The sequence shown here is derived from an EMBL/GenBank/DDBJ whole genome shotgun (WGS) entry which is preliminary data.</text>
</comment>
<accession>A0A7C4S129</accession>
<dbReference type="PIRSF" id="PIRSF004681">
    <property type="entry name" value="UCP004681"/>
    <property type="match status" value="1"/>
</dbReference>
<comment type="similarity">
    <text evidence="1">Belongs to the UPF0047 family.</text>
</comment>
<dbReference type="Gene3D" id="2.60.120.460">
    <property type="entry name" value="YjbQ-like"/>
    <property type="match status" value="1"/>
</dbReference>
<organism evidence="3">
    <name type="scientific">candidate division WOR-3 bacterium</name>
    <dbReference type="NCBI Taxonomy" id="2052148"/>
    <lineage>
        <taxon>Bacteria</taxon>
        <taxon>Bacteria division WOR-3</taxon>
    </lineage>
</organism>
<name>A0A7C4S129_UNCW3</name>
<reference evidence="3" key="1">
    <citation type="journal article" date="2020" name="mSystems">
        <title>Genome- and Community-Level Interaction Insights into Carbon Utilization and Element Cycling Functions of Hydrothermarchaeota in Hydrothermal Sediment.</title>
        <authorList>
            <person name="Zhou Z."/>
            <person name="Liu Y."/>
            <person name="Xu W."/>
            <person name="Pan J."/>
            <person name="Luo Z.H."/>
            <person name="Li M."/>
        </authorList>
    </citation>
    <scope>NUCLEOTIDE SEQUENCE [LARGE SCALE GENOMIC DNA]</scope>
    <source>
        <strain evidence="3">SpSt-594</strain>
        <strain evidence="2">SpSt-655</strain>
    </source>
</reference>
<evidence type="ECO:0000313" key="2">
    <source>
        <dbReference type="EMBL" id="HGQ55295.1"/>
    </source>
</evidence>
<dbReference type="AlphaFoldDB" id="A0A7C4S129"/>
<protein>
    <submittedName>
        <fullName evidence="3">YjbQ family protein</fullName>
    </submittedName>
</protein>
<dbReference type="InterPro" id="IPR001602">
    <property type="entry name" value="UPF0047_YjbQ-like"/>
</dbReference>
<dbReference type="SUPFAM" id="SSF111038">
    <property type="entry name" value="YjbQ-like"/>
    <property type="match status" value="1"/>
</dbReference>
<evidence type="ECO:0000256" key="1">
    <source>
        <dbReference type="ARBA" id="ARBA00005534"/>
    </source>
</evidence>
<sequence length="132" mass="15050">MYYTLKISTPKRIAFVDITSEIEKVISKSEITSGICYLYVPHTTCGITINENYDPSVTRDINNVLSRLIPKNGSYEHTEGNADAHIKTSLINSFAILFFENKKLILGTWQGVFLCEFDGPRERKIYLKIIPD</sequence>
<dbReference type="InterPro" id="IPR035917">
    <property type="entry name" value="YjbQ-like_sf"/>
</dbReference>
<dbReference type="NCBIfam" id="TIGR00149">
    <property type="entry name" value="TIGR00149_YjbQ"/>
    <property type="match status" value="1"/>
</dbReference>
<evidence type="ECO:0000313" key="3">
    <source>
        <dbReference type="EMBL" id="HGU47162.1"/>
    </source>
</evidence>
<dbReference type="PANTHER" id="PTHR30615">
    <property type="entry name" value="UNCHARACTERIZED PROTEIN YJBQ-RELATED"/>
    <property type="match status" value="1"/>
</dbReference>
<dbReference type="EMBL" id="DSZH01000055">
    <property type="protein sequence ID" value="HGU47162.1"/>
    <property type="molecule type" value="Genomic_DNA"/>
</dbReference>
<proteinExistence type="inferred from homology"/>
<dbReference type="PANTHER" id="PTHR30615:SF8">
    <property type="entry name" value="UPF0047 PROTEIN C4A8.02C"/>
    <property type="match status" value="1"/>
</dbReference>
<dbReference type="EMBL" id="DTBX01000084">
    <property type="protein sequence ID" value="HGQ55295.1"/>
    <property type="molecule type" value="Genomic_DNA"/>
</dbReference>